<comment type="caution">
    <text evidence="4">The sequence shown here is derived from an EMBL/GenBank/DDBJ whole genome shotgun (WGS) entry which is preliminary data.</text>
</comment>
<keyword evidence="2" id="KW-0560">Oxidoreductase</keyword>
<dbReference type="InterPro" id="IPR046867">
    <property type="entry name" value="AldOxase/xan_DH_MoCoBD2"/>
</dbReference>
<dbReference type="Pfam" id="PF01315">
    <property type="entry name" value="Ald_Xan_dh_C"/>
    <property type="match status" value="1"/>
</dbReference>
<dbReference type="RefSeq" id="WP_206694457.1">
    <property type="nucleotide sequence ID" value="NZ_JADILU010000001.1"/>
</dbReference>
<dbReference type="SUPFAM" id="SSF54665">
    <property type="entry name" value="CO dehydrogenase molybdoprotein N-domain-like"/>
    <property type="match status" value="1"/>
</dbReference>
<organism evidence="4 5">
    <name type="scientific">Psychroserpens luteus</name>
    <dbReference type="NCBI Taxonomy" id="1434066"/>
    <lineage>
        <taxon>Bacteria</taxon>
        <taxon>Pseudomonadati</taxon>
        <taxon>Bacteroidota</taxon>
        <taxon>Flavobacteriia</taxon>
        <taxon>Flavobacteriales</taxon>
        <taxon>Flavobacteriaceae</taxon>
        <taxon>Psychroserpens</taxon>
    </lineage>
</organism>
<dbReference type="InterPro" id="IPR008274">
    <property type="entry name" value="AldOxase/xan_DH_MoCoBD1"/>
</dbReference>
<dbReference type="Gene3D" id="3.90.1170.50">
    <property type="entry name" value="Aldehyde oxidase/xanthine dehydrogenase, a/b hammerhead"/>
    <property type="match status" value="1"/>
</dbReference>
<dbReference type="Gene3D" id="3.30.365.10">
    <property type="entry name" value="Aldehyde oxidase/xanthine dehydrogenase, molybdopterin binding domain"/>
    <property type="match status" value="4"/>
</dbReference>
<evidence type="ECO:0000313" key="4">
    <source>
        <dbReference type="EMBL" id="MFD2916463.1"/>
    </source>
</evidence>
<sequence>MHKNKANKVLDTKLDAVSKSLKQSIKNLDSYTHVRGESLYVDDVNIRKGTFHAVVFDSPKAHGKIKNIDYSKAEALEGVERIFTYKDVPGENEIGGIIPDEPLFAEDEVHFWGMPIALIVAESEFIARKARGLIEIEIEDLPVITTAKEAKAKGSFINAPRSFSLGDTEKVFKECTYVFEGETFSNGQEHLYIETQGAYAEPLENGNIKITSSTQGPTAVQKTIATVLGIAMHKIEVDVTRLGGGFGGKEDQATPWAVMAALATYHLNQSVKLILNRHDDLRTTGKRHPYESTYKIGLSKDLKILAYQTEFLQNSGAAADLSPAIAERTLFHATNSYYVPNVTTKVLSCKTNLPPNTAFRGFGGPQGMFVIESAIAKAANEIGVPTRQIQEANLLDENDTFSYGQIAKKVEAKNTWNSAKNIFNIEALEQEVADFNKNNASLKKGLSFMPITFGISFTNTPMNHARALVHIYLDGSVGISTAAVEMGQGVNTKMMQIAADVFSIPIEKIKIETTNTTRVANTSPSAASSTADLNGKATLMACNALVERLKIVASEILNASENDLELKDESVYIKAEKSDLTWTELISSAMLKRVALTENAHYATPEIHFDKTKEKGHPFAYHVYGTAITTTTIDCTRGTYEFDSVKIVHDYGKSMSEGIDLGQVEGALIQGIGWMTMEEIAYNDDGRLLSNALSTYKVPDIFSVPKSVEVIPVETEGNDMAILKSKAVGEPPLMYGIGAYFALQNAIKVFNPNYDLQFHAPMTPEKVLMALYENKHKL</sequence>
<evidence type="ECO:0000256" key="2">
    <source>
        <dbReference type="ARBA" id="ARBA00023002"/>
    </source>
</evidence>
<gene>
    <name evidence="4" type="ORF">ACFS29_12485</name>
</gene>
<dbReference type="InterPro" id="IPR016208">
    <property type="entry name" value="Ald_Oxase/xanthine_DH-like"/>
</dbReference>
<dbReference type="Pfam" id="PF02738">
    <property type="entry name" value="MoCoBD_1"/>
    <property type="match status" value="1"/>
</dbReference>
<dbReference type="SUPFAM" id="SSF56003">
    <property type="entry name" value="Molybdenum cofactor-binding domain"/>
    <property type="match status" value="1"/>
</dbReference>
<protein>
    <submittedName>
        <fullName evidence="4">Xanthine dehydrogenase molybdopterin binding subunit</fullName>
    </submittedName>
</protein>
<dbReference type="SMART" id="SM01008">
    <property type="entry name" value="Ald_Xan_dh_C"/>
    <property type="match status" value="1"/>
</dbReference>
<keyword evidence="1" id="KW-0500">Molybdenum</keyword>
<dbReference type="InterPro" id="IPR037165">
    <property type="entry name" value="AldOxase/xan_DH_Mopterin-bd_sf"/>
</dbReference>
<dbReference type="InterPro" id="IPR000674">
    <property type="entry name" value="Ald_Oxase/Xan_DH_a/b"/>
</dbReference>
<dbReference type="PANTHER" id="PTHR11908:SF132">
    <property type="entry name" value="ALDEHYDE OXIDASE 1-RELATED"/>
    <property type="match status" value="1"/>
</dbReference>
<evidence type="ECO:0000313" key="5">
    <source>
        <dbReference type="Proteomes" id="UP001597548"/>
    </source>
</evidence>
<dbReference type="PANTHER" id="PTHR11908">
    <property type="entry name" value="XANTHINE DEHYDROGENASE"/>
    <property type="match status" value="1"/>
</dbReference>
<accession>A0ABW5ZXS4</accession>
<evidence type="ECO:0000256" key="1">
    <source>
        <dbReference type="ARBA" id="ARBA00022505"/>
    </source>
</evidence>
<dbReference type="InterPro" id="IPR036856">
    <property type="entry name" value="Ald_Oxase/Xan_DH_a/b_sf"/>
</dbReference>
<proteinExistence type="predicted"/>
<reference evidence="5" key="1">
    <citation type="journal article" date="2019" name="Int. J. Syst. Evol. Microbiol.">
        <title>The Global Catalogue of Microorganisms (GCM) 10K type strain sequencing project: providing services to taxonomists for standard genome sequencing and annotation.</title>
        <authorList>
            <consortium name="The Broad Institute Genomics Platform"/>
            <consortium name="The Broad Institute Genome Sequencing Center for Infectious Disease"/>
            <person name="Wu L."/>
            <person name="Ma J."/>
        </authorList>
    </citation>
    <scope>NUCLEOTIDE SEQUENCE [LARGE SCALE GENOMIC DNA]</scope>
    <source>
        <strain evidence="5">KCTC 32514</strain>
    </source>
</reference>
<dbReference type="Proteomes" id="UP001597548">
    <property type="component" value="Unassembled WGS sequence"/>
</dbReference>
<name>A0ABW5ZXS4_9FLAO</name>
<dbReference type="Pfam" id="PF20256">
    <property type="entry name" value="MoCoBD_2"/>
    <property type="match status" value="1"/>
</dbReference>
<evidence type="ECO:0000259" key="3">
    <source>
        <dbReference type="SMART" id="SM01008"/>
    </source>
</evidence>
<keyword evidence="5" id="KW-1185">Reference proteome</keyword>
<dbReference type="EMBL" id="JBHUOS010000010">
    <property type="protein sequence ID" value="MFD2916463.1"/>
    <property type="molecule type" value="Genomic_DNA"/>
</dbReference>
<feature type="domain" description="Aldehyde oxidase/xanthine dehydrogenase a/b hammerhead" evidence="3">
    <location>
        <begin position="35"/>
        <end position="142"/>
    </location>
</feature>